<evidence type="ECO:0000313" key="1">
    <source>
        <dbReference type="EMBL" id="KAK2963949.1"/>
    </source>
</evidence>
<dbReference type="Proteomes" id="UP001281761">
    <property type="component" value="Unassembled WGS sequence"/>
</dbReference>
<accession>A0ABQ9YK50</accession>
<gene>
    <name evidence="1" type="ORF">BLNAU_1026</name>
</gene>
<keyword evidence="2" id="KW-1185">Reference proteome</keyword>
<protein>
    <submittedName>
        <fullName evidence="1">Uncharacterized protein</fullName>
    </submittedName>
</protein>
<evidence type="ECO:0000313" key="2">
    <source>
        <dbReference type="Proteomes" id="UP001281761"/>
    </source>
</evidence>
<proteinExistence type="predicted"/>
<comment type="caution">
    <text evidence="1">The sequence shown here is derived from an EMBL/GenBank/DDBJ whole genome shotgun (WGS) entry which is preliminary data.</text>
</comment>
<name>A0ABQ9YK50_9EUKA</name>
<organism evidence="1 2">
    <name type="scientific">Blattamonas nauphoetae</name>
    <dbReference type="NCBI Taxonomy" id="2049346"/>
    <lineage>
        <taxon>Eukaryota</taxon>
        <taxon>Metamonada</taxon>
        <taxon>Preaxostyla</taxon>
        <taxon>Oxymonadida</taxon>
        <taxon>Blattamonas</taxon>
    </lineage>
</organism>
<reference evidence="1 2" key="1">
    <citation type="journal article" date="2022" name="bioRxiv">
        <title>Genomics of Preaxostyla Flagellates Illuminates Evolutionary Transitions and the Path Towards Mitochondrial Loss.</title>
        <authorList>
            <person name="Novak L.V.F."/>
            <person name="Treitli S.C."/>
            <person name="Pyrih J."/>
            <person name="Halakuc P."/>
            <person name="Pipaliya S.V."/>
            <person name="Vacek V."/>
            <person name="Brzon O."/>
            <person name="Soukal P."/>
            <person name="Eme L."/>
            <person name="Dacks J.B."/>
            <person name="Karnkowska A."/>
            <person name="Elias M."/>
            <person name="Hampl V."/>
        </authorList>
    </citation>
    <scope>NUCLEOTIDE SEQUENCE [LARGE SCALE GENOMIC DNA]</scope>
    <source>
        <strain evidence="1">NAU3</strain>
        <tissue evidence="1">Gut</tissue>
    </source>
</reference>
<sequence>MKRKTVRLEKNSITRETFSTLHHIRWGAHLVCPTGSSPTQQCSPSTLSPLFLRFLDLPRSYADPSKADSEGSKEVVAQFMAVLDPCSIATHTLSLPSASPLTPPGVTRAGGCRWEPGPTEVTVAFDGQSC</sequence>
<dbReference type="EMBL" id="JARBJD010000004">
    <property type="protein sequence ID" value="KAK2963949.1"/>
    <property type="molecule type" value="Genomic_DNA"/>
</dbReference>